<sequence length="760" mass="81650">MILFGRKLGRDLREHWAQFIAVSLMAALSVLIFSGLEGGWRGIQAELGSFAAEQEMPDAWVTGYSLAEDDAEQIEDLDGVDQASLVASVSVTRTDSSSEDDLSLSTRDDAGINAPYSVDGAPVSDEDGVWLDEAYAEANNIGTGDEITVSRGGTDTSLRVKGLILQPDKIAYTGTGLVAPDPASFGYGIVSDQTATELAGTEPVEQTITILGDPGVVHAEAPGILGDRYGSFSDRDTHPHVATAYERVSQIQSLSYLFSSLFLLVALLSIFTSIRRLTDIQRGEVATLKALGHSNRLIGTYFTAVGIVAVLIGVLVGLGLTPLLSRYVLSTQQGSFSLPAWTTAYTPASAVLPVLLIVVCILASWTATRPMRKATPAEGMRPDIGRARRSLLERLPTLWQRLPYGSRWAIRDASGNPVRVVMGIVATTGCMMLLVTGFGMPDTLNQQVKLSYSEQYRYDTLLSISPLATEAMRERIEEEAGSGQWVHQSSVQLGPEDGTEHTLTVLGTGDLFRLLDRDGDVMPVTDEGAVITDRLSDSLDLNVGDSVMITTSDGSDHEVTITAVSAISEPQGIVLTEEAWSDVGGEFFPTSYLTEEAADEDVQELPGVTGDLSLEEQEANAQSLVDSLASVFTLIKVFAIILAVVVLYNLGALSFTERIRDYATLRVLGFHHGELRSLAGRENITTTLIGWLAGIPAGWWFLGQYVGLFSTDRASYLPSVSIASLAIASAITIFFAMTATLLLTRRIKGIDMTSALKGVE</sequence>
<comment type="subcellular location">
    <subcellularLocation>
        <location evidence="1">Cell membrane</location>
        <topology evidence="1">Multi-pass membrane protein</topology>
    </subcellularLocation>
</comment>
<keyword evidence="3 6" id="KW-0812">Transmembrane</keyword>
<organism evidence="8 9">
    <name type="scientific">Auritidibacter ignavus</name>
    <dbReference type="NCBI Taxonomy" id="678932"/>
    <lineage>
        <taxon>Bacteria</taxon>
        <taxon>Bacillati</taxon>
        <taxon>Actinomycetota</taxon>
        <taxon>Actinomycetes</taxon>
        <taxon>Micrococcales</taxon>
        <taxon>Micrococcaceae</taxon>
        <taxon>Auritidibacter</taxon>
    </lineage>
</organism>
<evidence type="ECO:0000256" key="1">
    <source>
        <dbReference type="ARBA" id="ARBA00004651"/>
    </source>
</evidence>
<dbReference type="EMBL" id="CP122566">
    <property type="protein sequence ID" value="WGH92973.1"/>
    <property type="molecule type" value="Genomic_DNA"/>
</dbReference>
<dbReference type="GO" id="GO:0005886">
    <property type="term" value="C:plasma membrane"/>
    <property type="evidence" value="ECO:0007669"/>
    <property type="project" value="UniProtKB-SubCell"/>
</dbReference>
<keyword evidence="4 6" id="KW-1133">Transmembrane helix</keyword>
<keyword evidence="2" id="KW-1003">Cell membrane</keyword>
<feature type="transmembrane region" description="Helical" evidence="6">
    <location>
        <begin position="684"/>
        <end position="702"/>
    </location>
</feature>
<evidence type="ECO:0000256" key="2">
    <source>
        <dbReference type="ARBA" id="ARBA00022475"/>
    </source>
</evidence>
<reference evidence="8 9" key="1">
    <citation type="submission" date="2023-03" db="EMBL/GenBank/DDBJ databases">
        <title>Complete genome sequences of several Auritidibacter ignavus strains isolated from ear infections.</title>
        <authorList>
            <person name="Baehr T."/>
            <person name="Baumhoegger A.M."/>
        </authorList>
    </citation>
    <scope>NUCLEOTIDE SEQUENCE [LARGE SCALE GENOMIC DNA]</scope>
    <source>
        <strain evidence="8 9">BABAE-6</strain>
    </source>
</reference>
<evidence type="ECO:0000256" key="4">
    <source>
        <dbReference type="ARBA" id="ARBA00022989"/>
    </source>
</evidence>
<keyword evidence="5 6" id="KW-0472">Membrane</keyword>
<dbReference type="PANTHER" id="PTHR30287">
    <property type="entry name" value="MEMBRANE COMPONENT OF PREDICTED ABC SUPERFAMILY METABOLITE UPTAKE TRANSPORTER"/>
    <property type="match status" value="1"/>
</dbReference>
<feature type="transmembrane region" description="Helical" evidence="6">
    <location>
        <begin position="256"/>
        <end position="277"/>
    </location>
</feature>
<name>A0AAJ6AGJ3_9MICC</name>
<protein>
    <submittedName>
        <fullName evidence="8">ABC transporter permease</fullName>
    </submittedName>
</protein>
<feature type="transmembrane region" description="Helical" evidence="6">
    <location>
        <begin position="628"/>
        <end position="650"/>
    </location>
</feature>
<dbReference type="PANTHER" id="PTHR30287:SF1">
    <property type="entry name" value="INNER MEMBRANE PROTEIN"/>
    <property type="match status" value="1"/>
</dbReference>
<accession>A0AAJ6AGJ3</accession>
<evidence type="ECO:0000256" key="5">
    <source>
        <dbReference type="ARBA" id="ARBA00023136"/>
    </source>
</evidence>
<feature type="transmembrane region" description="Helical" evidence="6">
    <location>
        <begin position="344"/>
        <end position="365"/>
    </location>
</feature>
<dbReference type="InterPro" id="IPR038766">
    <property type="entry name" value="Membrane_comp_ABC_pdt"/>
</dbReference>
<feature type="transmembrane region" description="Helical" evidence="6">
    <location>
        <begin position="298"/>
        <end position="324"/>
    </location>
</feature>
<dbReference type="RefSeq" id="WP_279674807.1">
    <property type="nucleotide sequence ID" value="NZ_CP122566.1"/>
</dbReference>
<evidence type="ECO:0000313" key="8">
    <source>
        <dbReference type="EMBL" id="WGH92973.1"/>
    </source>
</evidence>
<gene>
    <name evidence="8" type="ORF">QDX21_11875</name>
</gene>
<feature type="transmembrane region" description="Helical" evidence="6">
    <location>
        <begin position="420"/>
        <end position="440"/>
    </location>
</feature>
<dbReference type="AlphaFoldDB" id="A0AAJ6AGJ3"/>
<dbReference type="Pfam" id="PF02687">
    <property type="entry name" value="FtsX"/>
    <property type="match status" value="2"/>
</dbReference>
<evidence type="ECO:0000256" key="6">
    <source>
        <dbReference type="SAM" id="Phobius"/>
    </source>
</evidence>
<evidence type="ECO:0000259" key="7">
    <source>
        <dbReference type="Pfam" id="PF02687"/>
    </source>
</evidence>
<keyword evidence="9" id="KW-1185">Reference proteome</keyword>
<feature type="transmembrane region" description="Helical" evidence="6">
    <location>
        <begin position="722"/>
        <end position="743"/>
    </location>
</feature>
<evidence type="ECO:0000256" key="3">
    <source>
        <dbReference type="ARBA" id="ARBA00022692"/>
    </source>
</evidence>
<feature type="domain" description="ABC3 transporter permease C-terminal" evidence="7">
    <location>
        <begin position="637"/>
        <end position="750"/>
    </location>
</feature>
<proteinExistence type="predicted"/>
<dbReference type="InterPro" id="IPR003838">
    <property type="entry name" value="ABC3_permease_C"/>
</dbReference>
<evidence type="ECO:0000313" key="9">
    <source>
        <dbReference type="Proteomes" id="UP001224674"/>
    </source>
</evidence>
<feature type="domain" description="ABC3 transporter permease C-terminal" evidence="7">
    <location>
        <begin position="257"/>
        <end position="376"/>
    </location>
</feature>
<dbReference type="Proteomes" id="UP001224674">
    <property type="component" value="Chromosome"/>
</dbReference>